<gene>
    <name evidence="3" type="primary">gspL</name>
    <name evidence="3" type="ORF">HG421_01855</name>
</gene>
<keyword evidence="1" id="KW-1133">Transmembrane helix</keyword>
<sequence length="365" mass="38637">MSSTLLLLPADAAAEPIAVRVDAQGHVVAQHPPGAAHECSARTLLVVPGSAVHLRWLTLPGRSVAQSVAAARLQLAEHLATDAQAVHVAIAEQAEPDGTRLVAAVDAAVMQQWLQRAASAGVVPDAVVPDCLLLDSADAEQAPTVVEWDGRWLLRGPRLACSLEPPLAQLLLSAQPRAATLPPQAGPQRVIAQFARHAVAVPLDLRQHAFATGPQARAGFSLRMLAALLALLVVSPLLVLFAQTLRYEIGARVLHARAAAQLDVRDVAAVPAALQARRQAGTAADRLAVQLNTLFAAVDALPAAQLDQLDYRAAQPLRATLLHTDGADLQQLSARLAEAGWRMDPGSSQVEDHRMRTPFALEPLR</sequence>
<name>A0A7Z2V811_XANCA</name>
<dbReference type="RefSeq" id="WP_169704699.1">
    <property type="nucleotide sequence ID" value="NZ_CP051651.1"/>
</dbReference>
<evidence type="ECO:0000313" key="3">
    <source>
        <dbReference type="EMBL" id="QJD66588.1"/>
    </source>
</evidence>
<dbReference type="GO" id="GO:0015627">
    <property type="term" value="C:type II protein secretion system complex"/>
    <property type="evidence" value="ECO:0007669"/>
    <property type="project" value="InterPro"/>
</dbReference>
<dbReference type="Proteomes" id="UP000503498">
    <property type="component" value="Chromosome"/>
</dbReference>
<protein>
    <submittedName>
        <fullName evidence="3">Type II secretion system protein GspL</fullName>
    </submittedName>
</protein>
<keyword evidence="1" id="KW-0812">Transmembrane</keyword>
<dbReference type="GO" id="GO:0015628">
    <property type="term" value="P:protein secretion by the type II secretion system"/>
    <property type="evidence" value="ECO:0007669"/>
    <property type="project" value="InterPro"/>
</dbReference>
<keyword evidence="1" id="KW-0472">Membrane</keyword>
<evidence type="ECO:0000256" key="1">
    <source>
        <dbReference type="SAM" id="Phobius"/>
    </source>
</evidence>
<proteinExistence type="predicted"/>
<reference evidence="3 4" key="1">
    <citation type="submission" date="2020-04" db="EMBL/GenBank/DDBJ databases">
        <title>Genome-Wide Identification of 5-Methylcytosine Sites in Bacterial Genomes By High-Throughput Sequencing of MspJI Restriction Fragments.</title>
        <authorList>
            <person name="Wu V."/>
        </authorList>
    </citation>
    <scope>NUCLEOTIDE SEQUENCE [LARGE SCALE GENOMIC DNA]</scope>
    <source>
        <strain evidence="3 4">NEB122</strain>
    </source>
</reference>
<dbReference type="InterPro" id="IPR043129">
    <property type="entry name" value="ATPase_NBD"/>
</dbReference>
<accession>A0A7Z2V811</accession>
<reference evidence="3 4" key="2">
    <citation type="submission" date="2020-04" db="EMBL/GenBank/DDBJ databases">
        <authorList>
            <person name="Fomenkov A."/>
            <person name="Anton B.P."/>
            <person name="Roberts R.J."/>
        </authorList>
    </citation>
    <scope>NUCLEOTIDE SEQUENCE [LARGE SCALE GENOMIC DNA]</scope>
    <source>
        <strain evidence="3 4">NEB122</strain>
    </source>
</reference>
<feature type="domain" description="GspL cytoplasmic actin-ATPase-like" evidence="2">
    <location>
        <begin position="43"/>
        <end position="177"/>
    </location>
</feature>
<dbReference type="InterPro" id="IPR024230">
    <property type="entry name" value="GspL_cyto_dom"/>
</dbReference>
<dbReference type="EMBL" id="CP051651">
    <property type="protein sequence ID" value="QJD66588.1"/>
    <property type="molecule type" value="Genomic_DNA"/>
</dbReference>
<evidence type="ECO:0000259" key="2">
    <source>
        <dbReference type="Pfam" id="PF05134"/>
    </source>
</evidence>
<dbReference type="GO" id="GO:0009276">
    <property type="term" value="C:Gram-negative-bacterium-type cell wall"/>
    <property type="evidence" value="ECO:0007669"/>
    <property type="project" value="InterPro"/>
</dbReference>
<dbReference type="Pfam" id="PF05134">
    <property type="entry name" value="T2SSL"/>
    <property type="match status" value="1"/>
</dbReference>
<dbReference type="SUPFAM" id="SSF53067">
    <property type="entry name" value="Actin-like ATPase domain"/>
    <property type="match status" value="1"/>
</dbReference>
<evidence type="ECO:0000313" key="4">
    <source>
        <dbReference type="Proteomes" id="UP000503498"/>
    </source>
</evidence>
<dbReference type="NCBIfam" id="TIGR01709">
    <property type="entry name" value="typeII_sec_gspL"/>
    <property type="match status" value="1"/>
</dbReference>
<feature type="transmembrane region" description="Helical" evidence="1">
    <location>
        <begin position="220"/>
        <end position="242"/>
    </location>
</feature>
<organism evidence="3 4">
    <name type="scientific">Xanthomonas campestris pv. badrii</name>
    <dbReference type="NCBI Taxonomy" id="149696"/>
    <lineage>
        <taxon>Bacteria</taxon>
        <taxon>Pseudomonadati</taxon>
        <taxon>Pseudomonadota</taxon>
        <taxon>Gammaproteobacteria</taxon>
        <taxon>Lysobacterales</taxon>
        <taxon>Lysobacteraceae</taxon>
        <taxon>Xanthomonas</taxon>
    </lineage>
</organism>
<dbReference type="AlphaFoldDB" id="A0A7Z2V811"/>
<dbReference type="InterPro" id="IPR007812">
    <property type="entry name" value="T2SS_protein-GspL"/>
</dbReference>
<dbReference type="Gene3D" id="3.30.420.380">
    <property type="match status" value="1"/>
</dbReference>